<dbReference type="Proteomes" id="UP001229421">
    <property type="component" value="Unassembled WGS sequence"/>
</dbReference>
<reference evidence="1" key="1">
    <citation type="journal article" date="2023" name="bioRxiv">
        <title>Improved chromosome-level genome assembly for marigold (Tagetes erecta).</title>
        <authorList>
            <person name="Jiang F."/>
            <person name="Yuan L."/>
            <person name="Wang S."/>
            <person name="Wang H."/>
            <person name="Xu D."/>
            <person name="Wang A."/>
            <person name="Fan W."/>
        </authorList>
    </citation>
    <scope>NUCLEOTIDE SEQUENCE</scope>
    <source>
        <strain evidence="1">WSJ</strain>
        <tissue evidence="1">Leaf</tissue>
    </source>
</reference>
<evidence type="ECO:0000313" key="1">
    <source>
        <dbReference type="EMBL" id="KAK1414108.1"/>
    </source>
</evidence>
<protein>
    <submittedName>
        <fullName evidence="1">Uncharacterized protein</fullName>
    </submittedName>
</protein>
<comment type="caution">
    <text evidence="1">The sequence shown here is derived from an EMBL/GenBank/DDBJ whole genome shotgun (WGS) entry which is preliminary data.</text>
</comment>
<keyword evidence="2" id="KW-1185">Reference proteome</keyword>
<accession>A0AAD8NMZ9</accession>
<evidence type="ECO:0000313" key="2">
    <source>
        <dbReference type="Proteomes" id="UP001229421"/>
    </source>
</evidence>
<sequence>MSSSRKCHRTDVVASTSSPSVAVVSLLVRVIEETNELVKLFGCARDLCLSFNVPSFSVRFFFIVLTCSRQYKEGEQPLSQLKTLISPVPTYYYNLADYKDLADRRKHPNLLAGSLCSKRYVVYIHMFNTLGHSRR</sequence>
<organism evidence="1 2">
    <name type="scientific">Tagetes erecta</name>
    <name type="common">African marigold</name>
    <dbReference type="NCBI Taxonomy" id="13708"/>
    <lineage>
        <taxon>Eukaryota</taxon>
        <taxon>Viridiplantae</taxon>
        <taxon>Streptophyta</taxon>
        <taxon>Embryophyta</taxon>
        <taxon>Tracheophyta</taxon>
        <taxon>Spermatophyta</taxon>
        <taxon>Magnoliopsida</taxon>
        <taxon>eudicotyledons</taxon>
        <taxon>Gunneridae</taxon>
        <taxon>Pentapetalae</taxon>
        <taxon>asterids</taxon>
        <taxon>campanulids</taxon>
        <taxon>Asterales</taxon>
        <taxon>Asteraceae</taxon>
        <taxon>Asteroideae</taxon>
        <taxon>Heliantheae alliance</taxon>
        <taxon>Tageteae</taxon>
        <taxon>Tagetes</taxon>
    </lineage>
</organism>
<dbReference type="EMBL" id="JAUHHV010000008">
    <property type="protein sequence ID" value="KAK1414108.1"/>
    <property type="molecule type" value="Genomic_DNA"/>
</dbReference>
<proteinExistence type="predicted"/>
<name>A0AAD8NMZ9_TARER</name>
<gene>
    <name evidence="1" type="ORF">QVD17_29849</name>
</gene>
<dbReference type="AlphaFoldDB" id="A0AAD8NMZ9"/>